<sequence length="266" mass="29041">MPQDPNKIETTGDRNESAETKKSQPSQELNLVARWDGSFTHTIEVGAKKFNPNVHRFRIDDISEVIGSAAVNQKTKENLATDGVINEVRSAEDEAKVVAAGEVAEQINSDTALGVAGLNELRNFLTEMANANSVTGSETGSTRMLMVESGSAEYLVGMDQSEMQGGDQLSHSTFAPDSTNVSPQFCFIVSEADGLRARDIFKKNGHREVDLQNTGGFQAEMGGVCMVFLFDETIKDINLEEKQKESEVEADEAKDKEEEVELDEAV</sequence>
<accession>A0A0G0B6L7</accession>
<name>A0A0G0B6L7_9BACT</name>
<proteinExistence type="predicted"/>
<feature type="region of interest" description="Disordered" evidence="1">
    <location>
        <begin position="241"/>
        <end position="266"/>
    </location>
</feature>
<dbReference type="AlphaFoldDB" id="A0A0G0B6L7"/>
<feature type="region of interest" description="Disordered" evidence="1">
    <location>
        <begin position="1"/>
        <end position="26"/>
    </location>
</feature>
<evidence type="ECO:0000313" key="3">
    <source>
        <dbReference type="Proteomes" id="UP000034927"/>
    </source>
</evidence>
<organism evidence="2 3">
    <name type="scientific">Candidatus Magasanikbacteria bacterium GW2011_GWC2_34_16</name>
    <dbReference type="NCBI Taxonomy" id="1619045"/>
    <lineage>
        <taxon>Bacteria</taxon>
        <taxon>Candidatus Magasanikiibacteriota</taxon>
    </lineage>
</organism>
<protein>
    <submittedName>
        <fullName evidence="2">Uncharacterized protein</fullName>
    </submittedName>
</protein>
<evidence type="ECO:0000313" key="2">
    <source>
        <dbReference type="EMBL" id="KKP59361.1"/>
    </source>
</evidence>
<reference evidence="2 3" key="1">
    <citation type="journal article" date="2015" name="Nature">
        <title>rRNA introns, odd ribosomes, and small enigmatic genomes across a large radiation of phyla.</title>
        <authorList>
            <person name="Brown C.T."/>
            <person name="Hug L.A."/>
            <person name="Thomas B.C."/>
            <person name="Sharon I."/>
            <person name="Castelle C.J."/>
            <person name="Singh A."/>
            <person name="Wilkins M.J."/>
            <person name="Williams K.H."/>
            <person name="Banfield J.F."/>
        </authorList>
    </citation>
    <scope>NUCLEOTIDE SEQUENCE [LARGE SCALE GENOMIC DNA]</scope>
</reference>
<evidence type="ECO:0000256" key="1">
    <source>
        <dbReference type="SAM" id="MobiDB-lite"/>
    </source>
</evidence>
<feature type="compositionally biased region" description="Basic and acidic residues" evidence="1">
    <location>
        <begin position="241"/>
        <end position="257"/>
    </location>
</feature>
<comment type="caution">
    <text evidence="2">The sequence shown here is derived from an EMBL/GenBank/DDBJ whole genome shotgun (WGS) entry which is preliminary data.</text>
</comment>
<dbReference type="Proteomes" id="UP000034927">
    <property type="component" value="Unassembled WGS sequence"/>
</dbReference>
<feature type="compositionally biased region" description="Basic and acidic residues" evidence="1">
    <location>
        <begin position="1"/>
        <end position="22"/>
    </location>
</feature>
<gene>
    <name evidence="2" type="ORF">UR53_C0003G0023</name>
</gene>
<dbReference type="EMBL" id="LBPO01000003">
    <property type="protein sequence ID" value="KKP59361.1"/>
    <property type="molecule type" value="Genomic_DNA"/>
</dbReference>